<evidence type="ECO:0000259" key="3">
    <source>
        <dbReference type="Pfam" id="PF08241"/>
    </source>
</evidence>
<dbReference type="Pfam" id="PF08241">
    <property type="entry name" value="Methyltransf_11"/>
    <property type="match status" value="1"/>
</dbReference>
<dbReference type="KEGG" id="taw:EI545_10625"/>
<feature type="domain" description="Methyltransferase type 11" evidence="3">
    <location>
        <begin position="73"/>
        <end position="120"/>
    </location>
</feature>
<dbReference type="InterPro" id="IPR050602">
    <property type="entry name" value="Malonyl-ACP_OMT"/>
</dbReference>
<dbReference type="GO" id="GO:0032259">
    <property type="term" value="P:methylation"/>
    <property type="evidence" value="ECO:0007669"/>
    <property type="project" value="UniProtKB-KW"/>
</dbReference>
<accession>A0A3S8U6P9</accession>
<dbReference type="GO" id="GO:0008757">
    <property type="term" value="F:S-adenosylmethionine-dependent methyltransferase activity"/>
    <property type="evidence" value="ECO:0007669"/>
    <property type="project" value="InterPro"/>
</dbReference>
<dbReference type="SUPFAM" id="SSF53335">
    <property type="entry name" value="S-adenosyl-L-methionine-dependent methyltransferases"/>
    <property type="match status" value="1"/>
</dbReference>
<dbReference type="PANTHER" id="PTHR13090:SF1">
    <property type="entry name" value="ARGININE-HYDROXYLASE NDUFAF5, MITOCHONDRIAL"/>
    <property type="match status" value="1"/>
</dbReference>
<sequence length="279" mass="30349">MTAPPRLTDRPALLRQRARARQMPGHDDALFLHRAAFDDLQERLIEVNRTFTAPAVVTGFPEIWGKIGRDARLVEDSETLGLAAGAHDLVIHAMGLHWADDPLGQLVQCRHALRPDGLFIAVLLGDRTLHELRASLAEAESMVAGGLSPRVLPMAEIRDLGALMQRAGFALPVADSFAQTVHYSSFATLCADLRAMGETNALAARLRRFTGKSVMAATEAIYRANFATPDDRLVATFDLVFLTGWAPHDSQQKPLRPGSARQRLADALGVPEEPLPKGG</sequence>
<reference evidence="4 5" key="1">
    <citation type="submission" date="2018-12" db="EMBL/GenBank/DDBJ databases">
        <title>Complete genome sequencing of Tabrizicola sp. K13M18.</title>
        <authorList>
            <person name="Bae J.-W."/>
        </authorList>
    </citation>
    <scope>NUCLEOTIDE SEQUENCE [LARGE SCALE GENOMIC DNA]</scope>
    <source>
        <strain evidence="4 5">K13M18</strain>
    </source>
</reference>
<keyword evidence="2 4" id="KW-0808">Transferase</keyword>
<dbReference type="AlphaFoldDB" id="A0A3S8U6P9"/>
<dbReference type="OrthoDB" id="9793723at2"/>
<keyword evidence="1 4" id="KW-0489">Methyltransferase</keyword>
<keyword evidence="5" id="KW-1185">Reference proteome</keyword>
<organism evidence="4 5">
    <name type="scientific">Tabrizicola piscis</name>
    <dbReference type="NCBI Taxonomy" id="2494374"/>
    <lineage>
        <taxon>Bacteria</taxon>
        <taxon>Pseudomonadati</taxon>
        <taxon>Pseudomonadota</taxon>
        <taxon>Alphaproteobacteria</taxon>
        <taxon>Rhodobacterales</taxon>
        <taxon>Paracoccaceae</taxon>
        <taxon>Tabrizicola</taxon>
    </lineage>
</organism>
<evidence type="ECO:0000256" key="1">
    <source>
        <dbReference type="ARBA" id="ARBA00022603"/>
    </source>
</evidence>
<dbReference type="InterPro" id="IPR029063">
    <property type="entry name" value="SAM-dependent_MTases_sf"/>
</dbReference>
<evidence type="ECO:0000256" key="2">
    <source>
        <dbReference type="ARBA" id="ARBA00022679"/>
    </source>
</evidence>
<dbReference type="PANTHER" id="PTHR13090">
    <property type="entry name" value="ARGININE-HYDROXYLASE NDUFAF5, MITOCHONDRIAL"/>
    <property type="match status" value="1"/>
</dbReference>
<name>A0A3S8U6P9_9RHOB</name>
<dbReference type="RefSeq" id="WP_125325453.1">
    <property type="nucleotide sequence ID" value="NZ_CP034328.1"/>
</dbReference>
<gene>
    <name evidence="4" type="ORF">EI545_10625</name>
</gene>
<protein>
    <submittedName>
        <fullName evidence="4">SAM-dependent methyltransferase</fullName>
    </submittedName>
</protein>
<evidence type="ECO:0000313" key="4">
    <source>
        <dbReference type="EMBL" id="AZL59258.1"/>
    </source>
</evidence>
<dbReference type="EMBL" id="CP034328">
    <property type="protein sequence ID" value="AZL59258.1"/>
    <property type="molecule type" value="Genomic_DNA"/>
</dbReference>
<dbReference type="Proteomes" id="UP000282002">
    <property type="component" value="Chromosome"/>
</dbReference>
<evidence type="ECO:0000313" key="5">
    <source>
        <dbReference type="Proteomes" id="UP000282002"/>
    </source>
</evidence>
<proteinExistence type="predicted"/>
<dbReference type="Gene3D" id="3.40.50.150">
    <property type="entry name" value="Vaccinia Virus protein VP39"/>
    <property type="match status" value="1"/>
</dbReference>
<dbReference type="InterPro" id="IPR013216">
    <property type="entry name" value="Methyltransf_11"/>
</dbReference>